<organism evidence="5 6">
    <name type="scientific">Monopterus albus</name>
    <name type="common">Swamp eel</name>
    <dbReference type="NCBI Taxonomy" id="43700"/>
    <lineage>
        <taxon>Eukaryota</taxon>
        <taxon>Metazoa</taxon>
        <taxon>Chordata</taxon>
        <taxon>Craniata</taxon>
        <taxon>Vertebrata</taxon>
        <taxon>Euteleostomi</taxon>
        <taxon>Actinopterygii</taxon>
        <taxon>Neopterygii</taxon>
        <taxon>Teleostei</taxon>
        <taxon>Neoteleostei</taxon>
        <taxon>Acanthomorphata</taxon>
        <taxon>Anabantaria</taxon>
        <taxon>Synbranchiformes</taxon>
        <taxon>Synbranchidae</taxon>
        <taxon>Monopterus</taxon>
    </lineage>
</organism>
<dbReference type="InterPro" id="IPR050208">
    <property type="entry name" value="MHC_class-I_related"/>
</dbReference>
<feature type="domain" description="MHC class I-like antigen recognition-like" evidence="4">
    <location>
        <begin position="21"/>
        <end position="197"/>
    </location>
</feature>
<proteinExistence type="inferred from homology"/>
<dbReference type="InterPro" id="IPR011162">
    <property type="entry name" value="MHC_I/II-like_Ag-recog"/>
</dbReference>
<dbReference type="InterPro" id="IPR037055">
    <property type="entry name" value="MHC_I-like_Ag-recog_sf"/>
</dbReference>
<keyword evidence="1" id="KW-0325">Glycoprotein</keyword>
<feature type="signal peptide" evidence="3">
    <location>
        <begin position="1"/>
        <end position="19"/>
    </location>
</feature>
<dbReference type="PANTHER" id="PTHR16675:SF237">
    <property type="entry name" value="MHC CLASS I ANTIGEN TRANSCRIPT VARIANT 1-RELATED"/>
    <property type="match status" value="1"/>
</dbReference>
<evidence type="ECO:0000259" key="4">
    <source>
        <dbReference type="Pfam" id="PF00129"/>
    </source>
</evidence>
<dbReference type="GO" id="GO:0009897">
    <property type="term" value="C:external side of plasma membrane"/>
    <property type="evidence" value="ECO:0007669"/>
    <property type="project" value="TreeGrafter"/>
</dbReference>
<accession>A0A3Q3IE55</accession>
<evidence type="ECO:0000313" key="5">
    <source>
        <dbReference type="Ensembl" id="ENSMALP00000002338.1"/>
    </source>
</evidence>
<dbReference type="STRING" id="43700.ENSMALP00000002338"/>
<comment type="similarity">
    <text evidence="2">Belongs to the MHC class I family.</text>
</comment>
<reference evidence="5" key="2">
    <citation type="submission" date="2025-09" db="UniProtKB">
        <authorList>
            <consortium name="Ensembl"/>
        </authorList>
    </citation>
    <scope>IDENTIFICATION</scope>
</reference>
<dbReference type="AlphaFoldDB" id="A0A3Q3IE55"/>
<evidence type="ECO:0000256" key="3">
    <source>
        <dbReference type="SAM" id="SignalP"/>
    </source>
</evidence>
<name>A0A3Q3IE55_MONAL</name>
<sequence length="217" mass="24609">MKTLIFLALLGTGLHTSTAVKHSLKYFTTASSGIPDVPEFVGVAMVDDVMIGYCDSNTIEPKQDWVTKLFHNDPQQLKWYSQECSEILSIGYKTEIHILKQRFNQSGGVHVLQSMTGCERDEETGEIKGFAQYGYNGEDFLAFDLKTQRWIASKPQAVITKLRWDANKVRIELNKEYLTGIFPEWLKMYVDYGKSSLLRTGTVTVCHGHNVHMTCSD</sequence>
<dbReference type="InterPro" id="IPR001039">
    <property type="entry name" value="MHC_I_a_a1/a2"/>
</dbReference>
<keyword evidence="6" id="KW-1185">Reference proteome</keyword>
<dbReference type="Ensembl" id="ENSMALT00000002402.1">
    <property type="protein sequence ID" value="ENSMALP00000002338.1"/>
    <property type="gene ID" value="ENSMALG00000001761.1"/>
</dbReference>
<dbReference type="GO" id="GO:0006955">
    <property type="term" value="P:immune response"/>
    <property type="evidence" value="ECO:0007669"/>
    <property type="project" value="TreeGrafter"/>
</dbReference>
<dbReference type="PANTHER" id="PTHR16675">
    <property type="entry name" value="MHC CLASS I-RELATED"/>
    <property type="match status" value="1"/>
</dbReference>
<dbReference type="PRINTS" id="PR01638">
    <property type="entry name" value="MHCCLASSI"/>
</dbReference>
<dbReference type="Proteomes" id="UP000261600">
    <property type="component" value="Unplaced"/>
</dbReference>
<evidence type="ECO:0000313" key="6">
    <source>
        <dbReference type="Proteomes" id="UP000261600"/>
    </source>
</evidence>
<protein>
    <recommendedName>
        <fullName evidence="4">MHC class I-like antigen recognition-like domain-containing protein</fullName>
    </recommendedName>
</protein>
<dbReference type="InterPro" id="IPR011161">
    <property type="entry name" value="MHC_I-like_Ag-recog"/>
</dbReference>
<evidence type="ECO:0000256" key="2">
    <source>
        <dbReference type="RuleBase" id="RU004439"/>
    </source>
</evidence>
<reference evidence="5" key="1">
    <citation type="submission" date="2025-08" db="UniProtKB">
        <authorList>
            <consortium name="Ensembl"/>
        </authorList>
    </citation>
    <scope>IDENTIFICATION</scope>
</reference>
<keyword evidence="3" id="KW-0732">Signal</keyword>
<dbReference type="Gene3D" id="3.30.500.10">
    <property type="entry name" value="MHC class I-like antigen recognition-like"/>
    <property type="match status" value="1"/>
</dbReference>
<dbReference type="Pfam" id="PF00129">
    <property type="entry name" value="MHC_I"/>
    <property type="match status" value="1"/>
</dbReference>
<evidence type="ECO:0000256" key="1">
    <source>
        <dbReference type="ARBA" id="ARBA00023180"/>
    </source>
</evidence>
<dbReference type="FunFam" id="3.30.500.10:FF:000001">
    <property type="entry name" value="H-2 class I histocompatibility antigen, alpha chain"/>
    <property type="match status" value="1"/>
</dbReference>
<feature type="chain" id="PRO_5018705546" description="MHC class I-like antigen recognition-like domain-containing protein" evidence="3">
    <location>
        <begin position="20"/>
        <end position="217"/>
    </location>
</feature>
<dbReference type="GO" id="GO:0005615">
    <property type="term" value="C:extracellular space"/>
    <property type="evidence" value="ECO:0007669"/>
    <property type="project" value="TreeGrafter"/>
</dbReference>
<dbReference type="SUPFAM" id="SSF54452">
    <property type="entry name" value="MHC antigen-recognition domain"/>
    <property type="match status" value="1"/>
</dbReference>